<dbReference type="Pfam" id="PF13155">
    <property type="entry name" value="Toprim_2"/>
    <property type="match status" value="1"/>
</dbReference>
<dbReference type="InterPro" id="IPR034151">
    <property type="entry name" value="TOPRIM_DnaG_bac"/>
</dbReference>
<dbReference type="Gene3D" id="3.90.980.10">
    <property type="entry name" value="DNA primase, catalytic core, N-terminal domain"/>
    <property type="match status" value="1"/>
</dbReference>
<proteinExistence type="predicted"/>
<dbReference type="InterPro" id="IPR050219">
    <property type="entry name" value="DnaG_primase"/>
</dbReference>
<dbReference type="SUPFAM" id="SSF56731">
    <property type="entry name" value="DNA primase core"/>
    <property type="match status" value="1"/>
</dbReference>
<dbReference type="InterPro" id="IPR013264">
    <property type="entry name" value="DNAG_N"/>
</dbReference>
<dbReference type="EMBL" id="JBHSAY010000015">
    <property type="protein sequence ID" value="MFC4134102.1"/>
    <property type="molecule type" value="Genomic_DNA"/>
</dbReference>
<organism evidence="2 3">
    <name type="scientific">Hamadaea flava</name>
    <dbReference type="NCBI Taxonomy" id="1742688"/>
    <lineage>
        <taxon>Bacteria</taxon>
        <taxon>Bacillati</taxon>
        <taxon>Actinomycetota</taxon>
        <taxon>Actinomycetes</taxon>
        <taxon>Micromonosporales</taxon>
        <taxon>Micromonosporaceae</taxon>
        <taxon>Hamadaea</taxon>
    </lineage>
</organism>
<dbReference type="Gene3D" id="3.40.1360.10">
    <property type="match status" value="1"/>
</dbReference>
<name>A0ABV8LSQ7_9ACTN</name>
<dbReference type="Proteomes" id="UP001595816">
    <property type="component" value="Unassembled WGS sequence"/>
</dbReference>
<reference evidence="3" key="1">
    <citation type="journal article" date="2019" name="Int. J. Syst. Evol. Microbiol.">
        <title>The Global Catalogue of Microorganisms (GCM) 10K type strain sequencing project: providing services to taxonomists for standard genome sequencing and annotation.</title>
        <authorList>
            <consortium name="The Broad Institute Genomics Platform"/>
            <consortium name="The Broad Institute Genome Sequencing Center for Infectious Disease"/>
            <person name="Wu L."/>
            <person name="Ma J."/>
        </authorList>
    </citation>
    <scope>NUCLEOTIDE SEQUENCE [LARGE SCALE GENOMIC DNA]</scope>
    <source>
        <strain evidence="3">CGMCC 4.7289</strain>
    </source>
</reference>
<evidence type="ECO:0000259" key="1">
    <source>
        <dbReference type="Pfam" id="PF08275"/>
    </source>
</evidence>
<evidence type="ECO:0000313" key="3">
    <source>
        <dbReference type="Proteomes" id="UP001595816"/>
    </source>
</evidence>
<dbReference type="InterPro" id="IPR037068">
    <property type="entry name" value="DNA_primase_core_N_sf"/>
</dbReference>
<dbReference type="RefSeq" id="WP_253761711.1">
    <property type="nucleotide sequence ID" value="NZ_JAMZDZ010000001.1"/>
</dbReference>
<dbReference type="Pfam" id="PF08275">
    <property type="entry name" value="DNAG_N"/>
    <property type="match status" value="1"/>
</dbReference>
<protein>
    <submittedName>
        <fullName evidence="2">Toprim domain-containing protein</fullName>
    </submittedName>
</protein>
<accession>A0ABV8LSQ7</accession>
<keyword evidence="3" id="KW-1185">Reference proteome</keyword>
<dbReference type="PANTHER" id="PTHR30313:SF2">
    <property type="entry name" value="DNA PRIMASE"/>
    <property type="match status" value="1"/>
</dbReference>
<evidence type="ECO:0000313" key="2">
    <source>
        <dbReference type="EMBL" id="MFC4134102.1"/>
    </source>
</evidence>
<feature type="domain" description="DNA primase DNAG catalytic core N-terminal" evidence="1">
    <location>
        <begin position="20"/>
        <end position="143"/>
    </location>
</feature>
<dbReference type="CDD" id="cd03364">
    <property type="entry name" value="TOPRIM_DnaG_primases"/>
    <property type="match status" value="1"/>
</dbReference>
<dbReference type="PANTHER" id="PTHR30313">
    <property type="entry name" value="DNA PRIMASE"/>
    <property type="match status" value="1"/>
</dbReference>
<gene>
    <name evidence="2" type="ORF">ACFOZ4_26115</name>
</gene>
<sequence>MEFVPATSRLLAANRAAAAFYAAQLRQVPAARRYLRERGIEAAAGSWWQPGFAPATWTAVLDRLTGLGFTPEELLAAGLVRRSRTGRLIDYLRQRVVFPIHDQRGNVIGFTGRDLSGRTDAPKYLNTPTTTIYHKGEALFGLSLQLAHRRRRDRRPIRVFVVEGAADAIAVHRMVHDHAPEQLLPVALCGIVLTEHHLRLLRKAIGPTASLSLLLDGDDAGRDAFERWLPLLRTWAGPVDIATLPDGTDPAELLVRHGPEQALRIVLGARRPAQLARLDRILDRLDLGALDLSEPETRVRVWRAITPCFRDDPTRGADLADLAGSRLGLPLGDVMTGVVNEIA</sequence>
<comment type="caution">
    <text evidence="2">The sequence shown here is derived from an EMBL/GenBank/DDBJ whole genome shotgun (WGS) entry which is preliminary data.</text>
</comment>